<dbReference type="EMBL" id="SRLO01000659">
    <property type="protein sequence ID" value="TNN49368.1"/>
    <property type="molecule type" value="Genomic_DNA"/>
</dbReference>
<evidence type="ECO:0008006" key="4">
    <source>
        <dbReference type="Google" id="ProtNLM"/>
    </source>
</evidence>
<comment type="caution">
    <text evidence="2">The sequence shown here is derived from an EMBL/GenBank/DDBJ whole genome shotgun (WGS) entry which is preliminary data.</text>
</comment>
<keyword evidence="3" id="KW-1185">Reference proteome</keyword>
<evidence type="ECO:0000313" key="2">
    <source>
        <dbReference type="EMBL" id="TNN49368.1"/>
    </source>
</evidence>
<feature type="signal peptide" evidence="1">
    <location>
        <begin position="1"/>
        <end position="26"/>
    </location>
</feature>
<evidence type="ECO:0000256" key="1">
    <source>
        <dbReference type="SAM" id="SignalP"/>
    </source>
</evidence>
<keyword evidence="1" id="KW-0732">Signal</keyword>
<evidence type="ECO:0000313" key="3">
    <source>
        <dbReference type="Proteomes" id="UP000314294"/>
    </source>
</evidence>
<dbReference type="AlphaFoldDB" id="A0A4Z2G757"/>
<protein>
    <recommendedName>
        <fullName evidence="4">Secreted peptide</fullName>
    </recommendedName>
</protein>
<accession>A0A4Z2G757</accession>
<organism evidence="2 3">
    <name type="scientific">Liparis tanakae</name>
    <name type="common">Tanaka's snailfish</name>
    <dbReference type="NCBI Taxonomy" id="230148"/>
    <lineage>
        <taxon>Eukaryota</taxon>
        <taxon>Metazoa</taxon>
        <taxon>Chordata</taxon>
        <taxon>Craniata</taxon>
        <taxon>Vertebrata</taxon>
        <taxon>Euteleostomi</taxon>
        <taxon>Actinopterygii</taxon>
        <taxon>Neopterygii</taxon>
        <taxon>Teleostei</taxon>
        <taxon>Neoteleostei</taxon>
        <taxon>Acanthomorphata</taxon>
        <taxon>Eupercaria</taxon>
        <taxon>Perciformes</taxon>
        <taxon>Cottioidei</taxon>
        <taxon>Cottales</taxon>
        <taxon>Liparidae</taxon>
        <taxon>Liparis</taxon>
    </lineage>
</organism>
<dbReference type="Proteomes" id="UP000314294">
    <property type="component" value="Unassembled WGS sequence"/>
</dbReference>
<proteinExistence type="predicted"/>
<name>A0A4Z2G757_9TELE</name>
<reference evidence="2 3" key="1">
    <citation type="submission" date="2019-03" db="EMBL/GenBank/DDBJ databases">
        <title>First draft genome of Liparis tanakae, snailfish: a comprehensive survey of snailfish specific genes.</title>
        <authorList>
            <person name="Kim W."/>
            <person name="Song I."/>
            <person name="Jeong J.-H."/>
            <person name="Kim D."/>
            <person name="Kim S."/>
            <person name="Ryu S."/>
            <person name="Song J.Y."/>
            <person name="Lee S.K."/>
        </authorList>
    </citation>
    <scope>NUCLEOTIDE SEQUENCE [LARGE SCALE GENOMIC DNA]</scope>
    <source>
        <tissue evidence="2">Muscle</tissue>
    </source>
</reference>
<feature type="chain" id="PRO_5021450185" description="Secreted peptide" evidence="1">
    <location>
        <begin position="27"/>
        <end position="86"/>
    </location>
</feature>
<sequence>MGLVLGILVLMGLLLALGAWVSVVGGGDGGREAVSSVWVGLTVVTLSLVGGAVDEVTVVVVELMVVDDDFVVDCCWVTAANSRPEI</sequence>
<gene>
    <name evidence="2" type="ORF">EYF80_040429</name>
</gene>